<dbReference type="AlphaFoldDB" id="A0A4R0X3E1"/>
<comment type="caution">
    <text evidence="2">The sequence shown here is derived from an EMBL/GenBank/DDBJ whole genome shotgun (WGS) entry which is preliminary data.</text>
</comment>
<evidence type="ECO:0000256" key="1">
    <source>
        <dbReference type="SAM" id="Phobius"/>
    </source>
</evidence>
<evidence type="ECO:0000313" key="2">
    <source>
        <dbReference type="EMBL" id="TCG04616.1"/>
    </source>
</evidence>
<organism evidence="2 3">
    <name type="scientific">Paraburkholderia steynii</name>
    <dbReference type="NCBI Taxonomy" id="1245441"/>
    <lineage>
        <taxon>Bacteria</taxon>
        <taxon>Pseudomonadati</taxon>
        <taxon>Pseudomonadota</taxon>
        <taxon>Betaproteobacteria</taxon>
        <taxon>Burkholderiales</taxon>
        <taxon>Burkholderiaceae</taxon>
        <taxon>Paraburkholderia</taxon>
    </lineage>
</organism>
<evidence type="ECO:0000313" key="3">
    <source>
        <dbReference type="Proteomes" id="UP000294200"/>
    </source>
</evidence>
<accession>A0A4R0X3E1</accession>
<keyword evidence="1" id="KW-0472">Membrane</keyword>
<keyword evidence="1" id="KW-0812">Transmembrane</keyword>
<sequence>MECQGFLGCMFVFFDKIPAAVISALCAAIAALAGVALTSRDARKRLKFSSITMPEKRSVIERTEQRASARNDSLNSGERFSWMPLTASQSPSNHWRGCAI</sequence>
<protein>
    <submittedName>
        <fullName evidence="2">Uncharacterized protein</fullName>
    </submittedName>
</protein>
<keyword evidence="1" id="KW-1133">Transmembrane helix</keyword>
<gene>
    <name evidence="2" type="ORF">BZM27_39645</name>
</gene>
<name>A0A4R0X3E1_9BURK</name>
<dbReference type="EMBL" id="MWML01000235">
    <property type="protein sequence ID" value="TCG04616.1"/>
    <property type="molecule type" value="Genomic_DNA"/>
</dbReference>
<keyword evidence="3" id="KW-1185">Reference proteome</keyword>
<feature type="transmembrane region" description="Helical" evidence="1">
    <location>
        <begin position="17"/>
        <end position="37"/>
    </location>
</feature>
<proteinExistence type="predicted"/>
<dbReference type="Proteomes" id="UP000294200">
    <property type="component" value="Unassembled WGS sequence"/>
</dbReference>
<reference evidence="2 3" key="1">
    <citation type="submission" date="2017-02" db="EMBL/GenBank/DDBJ databases">
        <title>Paraburkholderia sophoroidis sp. nov. and Paraburkholderia steynii sp. nov. rhizobial symbionts of the fynbos legume Hypocalyptus sophoroides.</title>
        <authorList>
            <person name="Steenkamp E.T."/>
            <person name="Beukes C.W."/>
            <person name="Van Zyl E."/>
            <person name="Avontuur J."/>
            <person name="Chan W.Y."/>
            <person name="Hassen A."/>
            <person name="Palmer M."/>
            <person name="Mthombeni L."/>
            <person name="Phalane F."/>
            <person name="Sereme K."/>
            <person name="Venter S.N."/>
        </authorList>
    </citation>
    <scope>NUCLEOTIDE SEQUENCE [LARGE SCALE GENOMIC DNA]</scope>
    <source>
        <strain evidence="2 3">HC1.1ba</strain>
    </source>
</reference>